<dbReference type="InterPro" id="IPR025351">
    <property type="entry name" value="Pvc16_N"/>
</dbReference>
<accession>A0A2T1DBV5</accession>
<name>A0A2T1DBV5_9CYAN</name>
<reference evidence="2 3" key="2">
    <citation type="submission" date="2018-03" db="EMBL/GenBank/DDBJ databases">
        <title>The ancient ancestry and fast evolution of plastids.</title>
        <authorList>
            <person name="Moore K.R."/>
            <person name="Magnabosco C."/>
            <person name="Momper L."/>
            <person name="Gold D.A."/>
            <person name="Bosak T."/>
            <person name="Fournier G.P."/>
        </authorList>
    </citation>
    <scope>NUCLEOTIDE SEQUENCE [LARGE SCALE GENOMIC DNA]</scope>
    <source>
        <strain evidence="2 3">ULC007</strain>
    </source>
</reference>
<feature type="domain" description="Pvc16 N-terminal" evidence="1">
    <location>
        <begin position="5"/>
        <end position="165"/>
    </location>
</feature>
<sequence>MIHHLDDTLRELLRQKVPIDDAAIDIKFEMPNSDWETKLTKPTVNLFLYDIRENLGLRSNESSLVRNGAIGTETPAPTRVDFTYLITIWTKDIADEHRLLGSLLKTLLRYPNLPPEVLQGEMVNQSLPLRSWIAQPDRTPNVWDFWGALDGRLKAGISCVVTLAVEPFPPTEVGLVTETILKIGQK</sequence>
<dbReference type="Proteomes" id="UP000238634">
    <property type="component" value="Unassembled WGS sequence"/>
</dbReference>
<keyword evidence="3" id="KW-1185">Reference proteome</keyword>
<organism evidence="2 3">
    <name type="scientific">Phormidesmis priestleyi ULC007</name>
    <dbReference type="NCBI Taxonomy" id="1920490"/>
    <lineage>
        <taxon>Bacteria</taxon>
        <taxon>Bacillati</taxon>
        <taxon>Cyanobacteriota</taxon>
        <taxon>Cyanophyceae</taxon>
        <taxon>Leptolyngbyales</taxon>
        <taxon>Leptolyngbyaceae</taxon>
        <taxon>Phormidesmis</taxon>
    </lineage>
</organism>
<evidence type="ECO:0000259" key="1">
    <source>
        <dbReference type="Pfam" id="PF14065"/>
    </source>
</evidence>
<dbReference type="RefSeq" id="WP_073070384.1">
    <property type="nucleotide sequence ID" value="NZ_MPPI01000007.1"/>
</dbReference>
<dbReference type="AlphaFoldDB" id="A0A2T1DBV5"/>
<gene>
    <name evidence="2" type="ORF">C7B65_17145</name>
</gene>
<protein>
    <submittedName>
        <fullName evidence="2">DUF4255 domain-containing protein</fullName>
    </submittedName>
</protein>
<evidence type="ECO:0000313" key="2">
    <source>
        <dbReference type="EMBL" id="PSB17921.1"/>
    </source>
</evidence>
<proteinExistence type="predicted"/>
<evidence type="ECO:0000313" key="3">
    <source>
        <dbReference type="Proteomes" id="UP000238634"/>
    </source>
</evidence>
<dbReference type="OrthoDB" id="5514409at2"/>
<dbReference type="Pfam" id="PF14065">
    <property type="entry name" value="Pvc16_N"/>
    <property type="match status" value="1"/>
</dbReference>
<comment type="caution">
    <text evidence="2">The sequence shown here is derived from an EMBL/GenBank/DDBJ whole genome shotgun (WGS) entry which is preliminary data.</text>
</comment>
<dbReference type="EMBL" id="PVWG01000022">
    <property type="protein sequence ID" value="PSB17921.1"/>
    <property type="molecule type" value="Genomic_DNA"/>
</dbReference>
<dbReference type="STRING" id="1920490.GCA_001895925_04265"/>
<reference evidence="2 3" key="1">
    <citation type="submission" date="2018-02" db="EMBL/GenBank/DDBJ databases">
        <authorList>
            <person name="Cohen D.B."/>
            <person name="Kent A.D."/>
        </authorList>
    </citation>
    <scope>NUCLEOTIDE SEQUENCE [LARGE SCALE GENOMIC DNA]</scope>
    <source>
        <strain evidence="2 3">ULC007</strain>
    </source>
</reference>